<proteinExistence type="inferred from homology"/>
<dbReference type="Pfam" id="PF02460">
    <property type="entry name" value="Patched"/>
    <property type="match status" value="1"/>
</dbReference>
<feature type="region of interest" description="Disordered" evidence="8">
    <location>
        <begin position="83"/>
        <end position="136"/>
    </location>
</feature>
<keyword evidence="6 9" id="KW-0472">Membrane</keyword>
<accession>A0AA39LER1</accession>
<dbReference type="InterPro" id="IPR000731">
    <property type="entry name" value="SSD"/>
</dbReference>
<dbReference type="InterPro" id="IPR051697">
    <property type="entry name" value="Patched_domain-protein"/>
</dbReference>
<dbReference type="AlphaFoldDB" id="A0AA39LER1"/>
<dbReference type="GO" id="GO:0018996">
    <property type="term" value="P:molting cycle, collagen and cuticulin-based cuticle"/>
    <property type="evidence" value="ECO:0007669"/>
    <property type="project" value="TreeGrafter"/>
</dbReference>
<dbReference type="Pfam" id="PF02355">
    <property type="entry name" value="SecD_SecF_C"/>
    <property type="match status" value="1"/>
</dbReference>
<feature type="transmembrane region" description="Helical" evidence="9">
    <location>
        <begin position="447"/>
        <end position="474"/>
    </location>
</feature>
<evidence type="ECO:0000313" key="11">
    <source>
        <dbReference type="EMBL" id="KAK0394460.1"/>
    </source>
</evidence>
<comment type="similarity">
    <text evidence="2">Belongs to the patched family.</text>
</comment>
<feature type="transmembrane region" description="Helical" evidence="9">
    <location>
        <begin position="850"/>
        <end position="870"/>
    </location>
</feature>
<feature type="transmembrane region" description="Helical" evidence="9">
    <location>
        <begin position="551"/>
        <end position="580"/>
    </location>
</feature>
<dbReference type="InterPro" id="IPR003392">
    <property type="entry name" value="PTHD_SSD"/>
</dbReference>
<keyword evidence="12" id="KW-1185">Reference proteome</keyword>
<reference evidence="11" key="1">
    <citation type="submission" date="2023-06" db="EMBL/GenBank/DDBJ databases">
        <title>Genomic analysis of the entomopathogenic nematode Steinernema hermaphroditum.</title>
        <authorList>
            <person name="Schwarz E.M."/>
            <person name="Heppert J.K."/>
            <person name="Baniya A."/>
            <person name="Schwartz H.T."/>
            <person name="Tan C.-H."/>
            <person name="Antoshechkin I."/>
            <person name="Sternberg P.W."/>
            <person name="Goodrich-Blair H."/>
            <person name="Dillman A.R."/>
        </authorList>
    </citation>
    <scope>NUCLEOTIDE SEQUENCE</scope>
    <source>
        <strain evidence="11">PS9179</strain>
        <tissue evidence="11">Whole animal</tissue>
    </source>
</reference>
<evidence type="ECO:0000256" key="6">
    <source>
        <dbReference type="ARBA" id="ARBA00023136"/>
    </source>
</evidence>
<dbReference type="GO" id="GO:0006897">
    <property type="term" value="P:endocytosis"/>
    <property type="evidence" value="ECO:0007669"/>
    <property type="project" value="TreeGrafter"/>
</dbReference>
<dbReference type="GO" id="GO:0005886">
    <property type="term" value="C:plasma membrane"/>
    <property type="evidence" value="ECO:0007669"/>
    <property type="project" value="UniProtKB-SubCell"/>
</dbReference>
<evidence type="ECO:0000256" key="1">
    <source>
        <dbReference type="ARBA" id="ARBA00004651"/>
    </source>
</evidence>
<dbReference type="PANTHER" id="PTHR10796:SF90">
    <property type="entry name" value="SSD DOMAIN-CONTAINING PROTEIN"/>
    <property type="match status" value="1"/>
</dbReference>
<feature type="transmembrane region" description="Helical" evidence="9">
    <location>
        <begin position="481"/>
        <end position="505"/>
    </location>
</feature>
<dbReference type="Proteomes" id="UP001175271">
    <property type="component" value="Unassembled WGS sequence"/>
</dbReference>
<evidence type="ECO:0000256" key="5">
    <source>
        <dbReference type="ARBA" id="ARBA00022989"/>
    </source>
</evidence>
<evidence type="ECO:0000256" key="2">
    <source>
        <dbReference type="ARBA" id="ARBA00005585"/>
    </source>
</evidence>
<dbReference type="PANTHER" id="PTHR10796">
    <property type="entry name" value="PATCHED-RELATED"/>
    <property type="match status" value="1"/>
</dbReference>
<organism evidence="11 12">
    <name type="scientific">Steinernema hermaphroditum</name>
    <dbReference type="NCBI Taxonomy" id="289476"/>
    <lineage>
        <taxon>Eukaryota</taxon>
        <taxon>Metazoa</taxon>
        <taxon>Ecdysozoa</taxon>
        <taxon>Nematoda</taxon>
        <taxon>Chromadorea</taxon>
        <taxon>Rhabditida</taxon>
        <taxon>Tylenchina</taxon>
        <taxon>Panagrolaimomorpha</taxon>
        <taxon>Strongyloidoidea</taxon>
        <taxon>Steinernematidae</taxon>
        <taxon>Steinernema</taxon>
    </lineage>
</organism>
<name>A0AA39LER1_9BILA</name>
<feature type="transmembrane region" description="Helical" evidence="9">
    <location>
        <begin position="903"/>
        <end position="925"/>
    </location>
</feature>
<gene>
    <name evidence="11" type="ORF">QR680_000749</name>
</gene>
<dbReference type="SUPFAM" id="SSF82866">
    <property type="entry name" value="Multidrug efflux transporter AcrB transmembrane domain"/>
    <property type="match status" value="2"/>
</dbReference>
<dbReference type="PROSITE" id="PS50156">
    <property type="entry name" value="SSD"/>
    <property type="match status" value="1"/>
</dbReference>
<feature type="transmembrane region" description="Helical" evidence="9">
    <location>
        <begin position="877"/>
        <end position="897"/>
    </location>
</feature>
<protein>
    <recommendedName>
        <fullName evidence="10">SSD domain-containing protein</fullName>
    </recommendedName>
</protein>
<evidence type="ECO:0000256" key="8">
    <source>
        <dbReference type="SAM" id="MobiDB-lite"/>
    </source>
</evidence>
<feature type="transmembrane region" description="Helical" evidence="9">
    <location>
        <begin position="624"/>
        <end position="645"/>
    </location>
</feature>
<comment type="subcellular location">
    <subcellularLocation>
        <location evidence="1">Cell membrane</location>
        <topology evidence="1">Multi-pass membrane protein</topology>
    </subcellularLocation>
</comment>
<keyword evidence="5 9" id="KW-1133">Transmembrane helix</keyword>
<dbReference type="InterPro" id="IPR048634">
    <property type="entry name" value="SecD_SecF_C"/>
</dbReference>
<feature type="transmembrane region" description="Helical" evidence="9">
    <location>
        <begin position="996"/>
        <end position="1016"/>
    </location>
</feature>
<evidence type="ECO:0000256" key="4">
    <source>
        <dbReference type="ARBA" id="ARBA00022692"/>
    </source>
</evidence>
<keyword evidence="7" id="KW-0325">Glycoprotein</keyword>
<evidence type="ECO:0000259" key="10">
    <source>
        <dbReference type="PROSITE" id="PS50156"/>
    </source>
</evidence>
<feature type="transmembrane region" description="Helical" evidence="9">
    <location>
        <begin position="419"/>
        <end position="441"/>
    </location>
</feature>
<feature type="transmembrane region" description="Helical" evidence="9">
    <location>
        <begin position="166"/>
        <end position="185"/>
    </location>
</feature>
<dbReference type="GO" id="GO:0030659">
    <property type="term" value="C:cytoplasmic vesicle membrane"/>
    <property type="evidence" value="ECO:0007669"/>
    <property type="project" value="TreeGrafter"/>
</dbReference>
<sequence length="1053" mass="118700">MAAFSDSSSVRPLPYSRMCHPCVHLLHATIASCTVRGAIKRDSIPFFAIVYATSPRVIAEVSCRRVQMSFLLPVRRDRPFHAGHRERLPRASSRHPRFGPAESAKLFDDAQEPSAVSPRREHGGKEAPKGAPHAASGAKTSKFLDFCAQLTLRNVFQLLGMSIGNYPFAFLIASAIIASSSLGMYQLKLKDRVRDGYTPATSASRHETDVFREFMGSGGDPVMTTVLLRSKDGGSMHRLSYLAEADRIHSFLLRNLTAQVPGTGESYRYEDICGPYCATNVVINYFYRAVKADVSLLRRSLPRSNANLSYPIATVEGFEMHLERNFFGVHSYGNASVSEDPEVRELATVTSFDHVGVIMMVFRGDFSSAEMETKLNTWEMTVYNYVREEYNHSNVEMLVMGTEIVDNEMNQDSQRMTPYFATGFCVMLAFAATTVLSSAFYFDVLDIFKLLVAVGTTLCPIFAITSTFGICAIAGLRTNSLLLIMPFLIMGIGVNDSFLMIHAWYRLAHKNLGIAERLGLVLEDVGPSITITTLTNVITFGIGALTPTPEISLFCLGTAIALGFAYIFSLILFGPILYFATRYEMSVAAKRPPTADPKARWSHRFGIGLQRLLRLYCQLLGHKFFALVLLLGSLVYWYFAIWGTLNINTKLDTEKILPADSPIQEPHRVMSHSIWTEYYPVTVLVNNEVDIADRSHLARFEKMVSDFESMPLCRGPTYTLLWLRDYEKYTKMARDWDFNFYDDETTDDTAQTVALPEDPSRSHLDYTHLHEFLQSPFHKHWASFLRLQNATVPVRKFWFLVTYHRASSWDDRIRLMQEWREVAARYPDLNVTVWETNSMFVDQMLSLKSLALQTGVWTLVCMAVVCALFIQNPLSVCTATLAIASISLGVIGYLSWWHLDLDPVTLCAVLMSIGMSVDFTAHVSYNFQLRHRKEISTNHVVKIPLDTRQEKLRHTIESVAWPMVQAGLSTVVCILPLCLLQNYIPLVFVKTISLVVIWGLWHGLVVLPTFLAALPLQWIRFNCYRSIFQKATAAPPSEEEIENENGHELSSLA</sequence>
<evidence type="ECO:0000256" key="7">
    <source>
        <dbReference type="ARBA" id="ARBA00023180"/>
    </source>
</evidence>
<feature type="compositionally biased region" description="Basic and acidic residues" evidence="8">
    <location>
        <begin position="118"/>
        <end position="128"/>
    </location>
</feature>
<feature type="domain" description="SSD" evidence="10">
    <location>
        <begin position="449"/>
        <end position="579"/>
    </location>
</feature>
<feature type="transmembrane region" description="Helical" evidence="9">
    <location>
        <begin position="959"/>
        <end position="984"/>
    </location>
</feature>
<dbReference type="FunFam" id="1.20.1640.10:FF:000013">
    <property type="entry name" value="PaTched Related family"/>
    <property type="match status" value="1"/>
</dbReference>
<evidence type="ECO:0000313" key="12">
    <source>
        <dbReference type="Proteomes" id="UP001175271"/>
    </source>
</evidence>
<evidence type="ECO:0000256" key="3">
    <source>
        <dbReference type="ARBA" id="ARBA00022475"/>
    </source>
</evidence>
<comment type="caution">
    <text evidence="11">The sequence shown here is derived from an EMBL/GenBank/DDBJ whole genome shotgun (WGS) entry which is preliminary data.</text>
</comment>
<dbReference type="Gene3D" id="1.20.1640.10">
    <property type="entry name" value="Multidrug efflux transporter AcrB transmembrane domain"/>
    <property type="match status" value="2"/>
</dbReference>
<dbReference type="EMBL" id="JAUCMV010000005">
    <property type="protein sequence ID" value="KAK0394460.1"/>
    <property type="molecule type" value="Genomic_DNA"/>
</dbReference>
<keyword evidence="3" id="KW-1003">Cell membrane</keyword>
<keyword evidence="4 9" id="KW-0812">Transmembrane</keyword>
<evidence type="ECO:0000256" key="9">
    <source>
        <dbReference type="SAM" id="Phobius"/>
    </source>
</evidence>